<keyword evidence="2" id="KW-1185">Reference proteome</keyword>
<sequence length="81" mass="9042">MREIQSRILGIARVIDFYSNEKTAIYLGAIRRYQEMSVKQKHPKSGLPKSRVHKPAAAAARNSICLRLLLRSDAGAAFTTV</sequence>
<evidence type="ECO:0000313" key="1">
    <source>
        <dbReference type="EMBL" id="GFQ89612.1"/>
    </source>
</evidence>
<dbReference type="AlphaFoldDB" id="A0A8X6I8F2"/>
<name>A0A8X6I8F2_TRICU</name>
<protein>
    <submittedName>
        <fullName evidence="1">Uncharacterized protein</fullName>
    </submittedName>
</protein>
<dbReference type="Proteomes" id="UP000887116">
    <property type="component" value="Unassembled WGS sequence"/>
</dbReference>
<gene>
    <name evidence="1" type="ORF">TNCT_248641</name>
</gene>
<comment type="caution">
    <text evidence="1">The sequence shown here is derived from an EMBL/GenBank/DDBJ whole genome shotgun (WGS) entry which is preliminary data.</text>
</comment>
<dbReference type="EMBL" id="BMAO01023585">
    <property type="protein sequence ID" value="GFQ89612.1"/>
    <property type="molecule type" value="Genomic_DNA"/>
</dbReference>
<proteinExistence type="predicted"/>
<organism evidence="1 2">
    <name type="scientific">Trichonephila clavata</name>
    <name type="common">Joro spider</name>
    <name type="synonym">Nephila clavata</name>
    <dbReference type="NCBI Taxonomy" id="2740835"/>
    <lineage>
        <taxon>Eukaryota</taxon>
        <taxon>Metazoa</taxon>
        <taxon>Ecdysozoa</taxon>
        <taxon>Arthropoda</taxon>
        <taxon>Chelicerata</taxon>
        <taxon>Arachnida</taxon>
        <taxon>Araneae</taxon>
        <taxon>Araneomorphae</taxon>
        <taxon>Entelegynae</taxon>
        <taxon>Araneoidea</taxon>
        <taxon>Nephilidae</taxon>
        <taxon>Trichonephila</taxon>
    </lineage>
</organism>
<reference evidence="1" key="1">
    <citation type="submission" date="2020-07" db="EMBL/GenBank/DDBJ databases">
        <title>Multicomponent nature underlies the extraordinary mechanical properties of spider dragline silk.</title>
        <authorList>
            <person name="Kono N."/>
            <person name="Nakamura H."/>
            <person name="Mori M."/>
            <person name="Yoshida Y."/>
            <person name="Ohtoshi R."/>
            <person name="Malay A.D."/>
            <person name="Moran D.A.P."/>
            <person name="Tomita M."/>
            <person name="Numata K."/>
            <person name="Arakawa K."/>
        </authorList>
    </citation>
    <scope>NUCLEOTIDE SEQUENCE</scope>
</reference>
<evidence type="ECO:0000313" key="2">
    <source>
        <dbReference type="Proteomes" id="UP000887116"/>
    </source>
</evidence>
<accession>A0A8X6I8F2</accession>